<comment type="caution">
    <text evidence="2">The sequence shown here is derived from an EMBL/GenBank/DDBJ whole genome shotgun (WGS) entry which is preliminary data.</text>
</comment>
<accession>A0ABW5KS20</accession>
<sequence length="66" mass="7576">MRKLLSIFCLSIFMMSMTSNKSIAKEVIQKKDCIDEAREIAFYNMENYGYSEDQGAELVLLLIQGC</sequence>
<evidence type="ECO:0000313" key="2">
    <source>
        <dbReference type="EMBL" id="MFD2551609.1"/>
    </source>
</evidence>
<evidence type="ECO:0000313" key="3">
    <source>
        <dbReference type="Proteomes" id="UP001597472"/>
    </source>
</evidence>
<gene>
    <name evidence="2" type="ORF">ACFSQP_07245</name>
</gene>
<keyword evidence="3" id="KW-1185">Reference proteome</keyword>
<reference evidence="3" key="1">
    <citation type="journal article" date="2019" name="Int. J. Syst. Evol. Microbiol.">
        <title>The Global Catalogue of Microorganisms (GCM) 10K type strain sequencing project: providing services to taxonomists for standard genome sequencing and annotation.</title>
        <authorList>
            <consortium name="The Broad Institute Genomics Platform"/>
            <consortium name="The Broad Institute Genome Sequencing Center for Infectious Disease"/>
            <person name="Wu L."/>
            <person name="Ma J."/>
        </authorList>
    </citation>
    <scope>NUCLEOTIDE SEQUENCE [LARGE SCALE GENOMIC DNA]</scope>
    <source>
        <strain evidence="3">KCTC 42587</strain>
    </source>
</reference>
<dbReference type="Proteomes" id="UP001597472">
    <property type="component" value="Unassembled WGS sequence"/>
</dbReference>
<proteinExistence type="predicted"/>
<feature type="chain" id="PRO_5047030784" description="DUF732 domain-containing protein" evidence="1">
    <location>
        <begin position="25"/>
        <end position="66"/>
    </location>
</feature>
<feature type="signal peptide" evidence="1">
    <location>
        <begin position="1"/>
        <end position="24"/>
    </location>
</feature>
<name>A0ABW5KS20_9FLAO</name>
<protein>
    <recommendedName>
        <fullName evidence="4">DUF732 domain-containing protein</fullName>
    </recommendedName>
</protein>
<evidence type="ECO:0000256" key="1">
    <source>
        <dbReference type="SAM" id="SignalP"/>
    </source>
</evidence>
<evidence type="ECO:0008006" key="4">
    <source>
        <dbReference type="Google" id="ProtNLM"/>
    </source>
</evidence>
<dbReference type="EMBL" id="JBHULS010000002">
    <property type="protein sequence ID" value="MFD2551609.1"/>
    <property type="molecule type" value="Genomic_DNA"/>
</dbReference>
<dbReference type="RefSeq" id="WP_376892883.1">
    <property type="nucleotide sequence ID" value="NZ_JBHULS010000002.1"/>
</dbReference>
<keyword evidence="1" id="KW-0732">Signal</keyword>
<organism evidence="2 3">
    <name type="scientific">Bizionia sediminis</name>
    <dbReference type="NCBI Taxonomy" id="1737064"/>
    <lineage>
        <taxon>Bacteria</taxon>
        <taxon>Pseudomonadati</taxon>
        <taxon>Bacteroidota</taxon>
        <taxon>Flavobacteriia</taxon>
        <taxon>Flavobacteriales</taxon>
        <taxon>Flavobacteriaceae</taxon>
        <taxon>Bizionia</taxon>
    </lineage>
</organism>